<keyword evidence="4" id="KW-0378">Hydrolase</keyword>
<evidence type="ECO:0000256" key="3">
    <source>
        <dbReference type="ARBA" id="ARBA00022723"/>
    </source>
</evidence>
<evidence type="ECO:0000313" key="10">
    <source>
        <dbReference type="EMBL" id="KAG6456721.1"/>
    </source>
</evidence>
<keyword evidence="2" id="KW-0645">Protease</keyword>
<keyword evidence="11" id="KW-1185">Reference proteome</keyword>
<sequence length="442" mass="50793">MFKIHKIKLKYTAVKNINFIGPITVVVHCKMFTWLCVLFLFDAGHGQLWPKGVVHYAINTKDYDLHSQDVIMSTLSEIQKEICIKFFQIPLHHNSSVEQKILYINNHDKRKTCPPDNYYFNNSVVDMTVGYKCLNQKDITRIVVDMLKASITKAVLTINSNDLIRKFQAMDEDPNRPTLLTPKDRNFINAHYHSECGTLSQRPTIDARRFSGPLQMTIDNEAFYKNKLWPMGIVMYGVENSLHLRPYHTALKYAMTTIELSTCIVFQEIRDTVLKPKNLLWFASEGEETPELGFKEGNQTISLISMTTGAPGHTAHTLNLLLRALGVPMMSNRHDRDNYITVNWKNVQEGKERYLEKLPEAAWLCDQDSGHVPYSFESATHAPANFMCGDCSLTAHTVHPVQDHLWQRTLSMGHRTDLAPCDIETLNILYNKHCQDRYMAKN</sequence>
<dbReference type="AlphaFoldDB" id="A0A921ZF70"/>
<keyword evidence="5" id="KW-0862">Zinc</keyword>
<proteinExistence type="predicted"/>
<feature type="domain" description="Peptidase M12A" evidence="9">
    <location>
        <begin position="222"/>
        <end position="435"/>
    </location>
</feature>
<dbReference type="InterPro" id="IPR001506">
    <property type="entry name" value="Peptidase_M12A"/>
</dbReference>
<evidence type="ECO:0000256" key="4">
    <source>
        <dbReference type="ARBA" id="ARBA00022801"/>
    </source>
</evidence>
<comment type="cofactor">
    <cofactor evidence="1">
        <name>Zn(2+)</name>
        <dbReference type="ChEBI" id="CHEBI:29105"/>
    </cofactor>
</comment>
<comment type="caution">
    <text evidence="10">The sequence shown here is derived from an EMBL/GenBank/DDBJ whole genome shotgun (WGS) entry which is preliminary data.</text>
</comment>
<accession>A0A921ZF70</accession>
<keyword evidence="6" id="KW-0482">Metalloprotease</keyword>
<dbReference type="GO" id="GO:0006508">
    <property type="term" value="P:proteolysis"/>
    <property type="evidence" value="ECO:0007669"/>
    <property type="project" value="UniProtKB-KW"/>
</dbReference>
<organism evidence="10 11">
    <name type="scientific">Manduca sexta</name>
    <name type="common">Tobacco hawkmoth</name>
    <name type="synonym">Tobacco hornworm</name>
    <dbReference type="NCBI Taxonomy" id="7130"/>
    <lineage>
        <taxon>Eukaryota</taxon>
        <taxon>Metazoa</taxon>
        <taxon>Ecdysozoa</taxon>
        <taxon>Arthropoda</taxon>
        <taxon>Hexapoda</taxon>
        <taxon>Insecta</taxon>
        <taxon>Pterygota</taxon>
        <taxon>Neoptera</taxon>
        <taxon>Endopterygota</taxon>
        <taxon>Lepidoptera</taxon>
        <taxon>Glossata</taxon>
        <taxon>Ditrysia</taxon>
        <taxon>Bombycoidea</taxon>
        <taxon>Sphingidae</taxon>
        <taxon>Sphinginae</taxon>
        <taxon>Sphingini</taxon>
        <taxon>Manduca</taxon>
    </lineage>
</organism>
<evidence type="ECO:0000256" key="7">
    <source>
        <dbReference type="PROSITE-ProRule" id="PRU01211"/>
    </source>
</evidence>
<evidence type="ECO:0000313" key="11">
    <source>
        <dbReference type="Proteomes" id="UP000791440"/>
    </source>
</evidence>
<feature type="transmembrane region" description="Helical" evidence="8">
    <location>
        <begin position="20"/>
        <end position="41"/>
    </location>
</feature>
<reference evidence="10" key="2">
    <citation type="submission" date="2020-12" db="EMBL/GenBank/DDBJ databases">
        <authorList>
            <person name="Kanost M."/>
        </authorList>
    </citation>
    <scope>NUCLEOTIDE SEQUENCE</scope>
</reference>
<name>A0A921ZF70_MANSE</name>
<keyword evidence="3" id="KW-0479">Metal-binding</keyword>
<keyword evidence="8" id="KW-1133">Transmembrane helix</keyword>
<dbReference type="GO" id="GO:0046872">
    <property type="term" value="F:metal ion binding"/>
    <property type="evidence" value="ECO:0007669"/>
    <property type="project" value="UniProtKB-KW"/>
</dbReference>
<dbReference type="PANTHER" id="PTHR10127">
    <property type="entry name" value="DISCOIDIN, CUB, EGF, LAMININ , AND ZINC METALLOPROTEASE DOMAIN CONTAINING"/>
    <property type="match status" value="1"/>
</dbReference>
<dbReference type="EMBL" id="JH668520">
    <property type="protein sequence ID" value="KAG6456721.1"/>
    <property type="molecule type" value="Genomic_DNA"/>
</dbReference>
<dbReference type="GO" id="GO:0004222">
    <property type="term" value="F:metalloendopeptidase activity"/>
    <property type="evidence" value="ECO:0007669"/>
    <property type="project" value="InterPro"/>
</dbReference>
<keyword evidence="8" id="KW-0812">Transmembrane</keyword>
<evidence type="ECO:0000256" key="8">
    <source>
        <dbReference type="SAM" id="Phobius"/>
    </source>
</evidence>
<evidence type="ECO:0000256" key="5">
    <source>
        <dbReference type="ARBA" id="ARBA00022833"/>
    </source>
</evidence>
<gene>
    <name evidence="10" type="ORF">O3G_MSEX009905</name>
</gene>
<dbReference type="PANTHER" id="PTHR10127:SF780">
    <property type="entry name" value="METALLOENDOPEPTIDASE"/>
    <property type="match status" value="1"/>
</dbReference>
<comment type="caution">
    <text evidence="7">Lacks conserved residue(s) required for the propagation of feature annotation.</text>
</comment>
<protein>
    <recommendedName>
        <fullName evidence="9">Peptidase M12A domain-containing protein</fullName>
    </recommendedName>
</protein>
<reference evidence="10" key="1">
    <citation type="journal article" date="2016" name="Insect Biochem. Mol. Biol.">
        <title>Multifaceted biological insights from a draft genome sequence of the tobacco hornworm moth, Manduca sexta.</title>
        <authorList>
            <person name="Kanost M.R."/>
            <person name="Arrese E.L."/>
            <person name="Cao X."/>
            <person name="Chen Y.R."/>
            <person name="Chellapilla S."/>
            <person name="Goldsmith M.R."/>
            <person name="Grosse-Wilde E."/>
            <person name="Heckel D.G."/>
            <person name="Herndon N."/>
            <person name="Jiang H."/>
            <person name="Papanicolaou A."/>
            <person name="Qu J."/>
            <person name="Soulages J.L."/>
            <person name="Vogel H."/>
            <person name="Walters J."/>
            <person name="Waterhouse R.M."/>
            <person name="Ahn S.J."/>
            <person name="Almeida F.C."/>
            <person name="An C."/>
            <person name="Aqrawi P."/>
            <person name="Bretschneider A."/>
            <person name="Bryant W.B."/>
            <person name="Bucks S."/>
            <person name="Chao H."/>
            <person name="Chevignon G."/>
            <person name="Christen J.M."/>
            <person name="Clarke D.F."/>
            <person name="Dittmer N.T."/>
            <person name="Ferguson L.C.F."/>
            <person name="Garavelou S."/>
            <person name="Gordon K.H.J."/>
            <person name="Gunaratna R.T."/>
            <person name="Han Y."/>
            <person name="Hauser F."/>
            <person name="He Y."/>
            <person name="Heidel-Fischer H."/>
            <person name="Hirsh A."/>
            <person name="Hu Y."/>
            <person name="Jiang H."/>
            <person name="Kalra D."/>
            <person name="Klinner C."/>
            <person name="Konig C."/>
            <person name="Kovar C."/>
            <person name="Kroll A.R."/>
            <person name="Kuwar S.S."/>
            <person name="Lee S.L."/>
            <person name="Lehman R."/>
            <person name="Li K."/>
            <person name="Li Z."/>
            <person name="Liang H."/>
            <person name="Lovelace S."/>
            <person name="Lu Z."/>
            <person name="Mansfield J.H."/>
            <person name="McCulloch K.J."/>
            <person name="Mathew T."/>
            <person name="Morton B."/>
            <person name="Muzny D.M."/>
            <person name="Neunemann D."/>
            <person name="Ongeri F."/>
            <person name="Pauchet Y."/>
            <person name="Pu L.L."/>
            <person name="Pyrousis I."/>
            <person name="Rao X.J."/>
            <person name="Redding A."/>
            <person name="Roesel C."/>
            <person name="Sanchez-Gracia A."/>
            <person name="Schaack S."/>
            <person name="Shukla A."/>
            <person name="Tetreau G."/>
            <person name="Wang Y."/>
            <person name="Xiong G.H."/>
            <person name="Traut W."/>
            <person name="Walsh T.K."/>
            <person name="Worley K.C."/>
            <person name="Wu D."/>
            <person name="Wu W."/>
            <person name="Wu Y.Q."/>
            <person name="Zhang X."/>
            <person name="Zou Z."/>
            <person name="Zucker H."/>
            <person name="Briscoe A.D."/>
            <person name="Burmester T."/>
            <person name="Clem R.J."/>
            <person name="Feyereisen R."/>
            <person name="Grimmelikhuijzen C.J.P."/>
            <person name="Hamodrakas S.J."/>
            <person name="Hansson B.S."/>
            <person name="Huguet E."/>
            <person name="Jermiin L.S."/>
            <person name="Lan Q."/>
            <person name="Lehman H.K."/>
            <person name="Lorenzen M."/>
            <person name="Merzendorfer H."/>
            <person name="Michalopoulos I."/>
            <person name="Morton D.B."/>
            <person name="Muthukrishnan S."/>
            <person name="Oakeshott J.G."/>
            <person name="Palmer W."/>
            <person name="Park Y."/>
            <person name="Passarelli A.L."/>
            <person name="Rozas J."/>
            <person name="Schwartz L.M."/>
            <person name="Smith W."/>
            <person name="Southgate A."/>
            <person name="Vilcinskas A."/>
            <person name="Vogt R."/>
            <person name="Wang P."/>
            <person name="Werren J."/>
            <person name="Yu X.Q."/>
            <person name="Zhou J.J."/>
            <person name="Brown S.J."/>
            <person name="Scherer S.E."/>
            <person name="Richards S."/>
            <person name="Blissard G.W."/>
        </authorList>
    </citation>
    <scope>NUCLEOTIDE SEQUENCE</scope>
</reference>
<keyword evidence="8" id="KW-0472">Membrane</keyword>
<dbReference type="Pfam" id="PF01400">
    <property type="entry name" value="Astacin"/>
    <property type="match status" value="1"/>
</dbReference>
<evidence type="ECO:0000256" key="1">
    <source>
        <dbReference type="ARBA" id="ARBA00001947"/>
    </source>
</evidence>
<evidence type="ECO:0000259" key="9">
    <source>
        <dbReference type="PROSITE" id="PS51864"/>
    </source>
</evidence>
<dbReference type="Proteomes" id="UP000791440">
    <property type="component" value="Unassembled WGS sequence"/>
</dbReference>
<evidence type="ECO:0000256" key="2">
    <source>
        <dbReference type="ARBA" id="ARBA00022670"/>
    </source>
</evidence>
<dbReference type="PROSITE" id="PS51864">
    <property type="entry name" value="ASTACIN"/>
    <property type="match status" value="1"/>
</dbReference>
<evidence type="ECO:0000256" key="6">
    <source>
        <dbReference type="ARBA" id="ARBA00023049"/>
    </source>
</evidence>